<dbReference type="AlphaFoldDB" id="A0A2A9HEK7"/>
<dbReference type="InterPro" id="IPR016181">
    <property type="entry name" value="Acyl_CoA_acyltransferase"/>
</dbReference>
<dbReference type="Proteomes" id="UP000223071">
    <property type="component" value="Unassembled WGS sequence"/>
</dbReference>
<sequence>MAELAQQLAIRGERVALEPAGLGSLAIVRLQDGCRVGRLDVLPGGPGELIAWELCIDEAERGYGAGSEAARLFALAAGQAGWTRLRARAHPRFGLSVYFWMRMGFRPLHGEGPEGGIWFVRQLAGGPA</sequence>
<evidence type="ECO:0000313" key="1">
    <source>
        <dbReference type="EMBL" id="PFG74434.1"/>
    </source>
</evidence>
<gene>
    <name evidence="1" type="ORF">A9A59_1661</name>
</gene>
<dbReference type="EMBL" id="PDJQ01000001">
    <property type="protein sequence ID" value="PFG74434.1"/>
    <property type="molecule type" value="Genomic_DNA"/>
</dbReference>
<keyword evidence="2" id="KW-1185">Reference proteome</keyword>
<proteinExistence type="predicted"/>
<protein>
    <recommendedName>
        <fullName evidence="3">N-acetyltransferase domain-containing protein</fullName>
    </recommendedName>
</protein>
<evidence type="ECO:0008006" key="3">
    <source>
        <dbReference type="Google" id="ProtNLM"/>
    </source>
</evidence>
<dbReference type="RefSeq" id="WP_098503822.1">
    <property type="nucleotide sequence ID" value="NZ_PDJQ01000001.1"/>
</dbReference>
<name>A0A2A9HEK7_TEPT2</name>
<reference evidence="1 2" key="1">
    <citation type="submission" date="2017-09" db="EMBL/GenBank/DDBJ databases">
        <title>Sequencing the genomes of two abundant thermophiles in Great Basin hot springs: Thermocrinis jamiesonii and novel Chloroflexi Thermoflexus hugenholtzii.</title>
        <authorList>
            <person name="Hedlund B."/>
        </authorList>
    </citation>
    <scope>NUCLEOTIDE SEQUENCE [LARGE SCALE GENOMIC DNA]</scope>
    <source>
        <strain evidence="1 2">G233</strain>
    </source>
</reference>
<evidence type="ECO:0000313" key="2">
    <source>
        <dbReference type="Proteomes" id="UP000223071"/>
    </source>
</evidence>
<organism evidence="1 2">
    <name type="scientific">Tepidiforma thermophila (strain KCTC 52669 / CGMCC 1.13589 / G233)</name>
    <dbReference type="NCBI Taxonomy" id="2761530"/>
    <lineage>
        <taxon>Bacteria</taxon>
        <taxon>Bacillati</taxon>
        <taxon>Chloroflexota</taxon>
        <taxon>Tepidiformia</taxon>
        <taxon>Tepidiformales</taxon>
        <taxon>Tepidiformaceae</taxon>
        <taxon>Tepidiforma</taxon>
    </lineage>
</organism>
<dbReference type="SUPFAM" id="SSF55729">
    <property type="entry name" value="Acyl-CoA N-acyltransferases (Nat)"/>
    <property type="match status" value="1"/>
</dbReference>
<accession>A0A2A9HEK7</accession>
<dbReference type="Gene3D" id="3.40.630.30">
    <property type="match status" value="1"/>
</dbReference>
<comment type="caution">
    <text evidence="1">The sequence shown here is derived from an EMBL/GenBank/DDBJ whole genome shotgun (WGS) entry which is preliminary data.</text>
</comment>